<comment type="caution">
    <text evidence="1">The sequence shown here is derived from an EMBL/GenBank/DDBJ whole genome shotgun (WGS) entry which is preliminary data.</text>
</comment>
<evidence type="ECO:0000313" key="1">
    <source>
        <dbReference type="EMBL" id="KAJ8681811.1"/>
    </source>
</evidence>
<reference evidence="1" key="1">
    <citation type="submission" date="2023-04" db="EMBL/GenBank/DDBJ databases">
        <title>A chromosome-level genome assembly of the parasitoid wasp Eretmocerus hayati.</title>
        <authorList>
            <person name="Zhong Y."/>
            <person name="Liu S."/>
            <person name="Liu Y."/>
        </authorList>
    </citation>
    <scope>NUCLEOTIDE SEQUENCE</scope>
    <source>
        <strain evidence="1">ZJU_SS_LIU_2023</strain>
    </source>
</reference>
<keyword evidence="2" id="KW-1185">Reference proteome</keyword>
<proteinExistence type="predicted"/>
<dbReference type="Proteomes" id="UP001239111">
    <property type="component" value="Chromosome 1"/>
</dbReference>
<organism evidence="1 2">
    <name type="scientific">Eretmocerus hayati</name>
    <dbReference type="NCBI Taxonomy" id="131215"/>
    <lineage>
        <taxon>Eukaryota</taxon>
        <taxon>Metazoa</taxon>
        <taxon>Ecdysozoa</taxon>
        <taxon>Arthropoda</taxon>
        <taxon>Hexapoda</taxon>
        <taxon>Insecta</taxon>
        <taxon>Pterygota</taxon>
        <taxon>Neoptera</taxon>
        <taxon>Endopterygota</taxon>
        <taxon>Hymenoptera</taxon>
        <taxon>Apocrita</taxon>
        <taxon>Proctotrupomorpha</taxon>
        <taxon>Chalcidoidea</taxon>
        <taxon>Aphelinidae</taxon>
        <taxon>Aphelininae</taxon>
        <taxon>Eretmocerus</taxon>
    </lineage>
</organism>
<sequence>MYIKVHTLKYDWLQGGSDAHKFYEKHLYGEEEMKLMEIQSDIHAVGAASKVSDSQVAELSTQHDLHGHSIFLLNKIWMKGVKFSSESAHKENYKHEDHYAYCRTVGLSLNHQLVELGSNFLCDAGVRDIANMDEINDLQDFVIVNNIIKGIERPYGSKYKNVGKELLECFRRSPMHIAQIDADTGKQTTFAEMEDKSIRCALWLQQQRIGEGDVVTICTHNHLDAYIPCVATFLIGAIYNAWHHEDSIKIMRHLINITSPKVIFVCESALKVVEESFKLEKKIVKIIVFGPALGLESLNHIMEAQTENEVQDFESPPISNLKGTAIILHSSGTTGPPKGVAHSHVALLNIISTPFIVPGWNNRFLWYSSLSWITGTLLMIRFIMESSTRILHADFKLDEMCRIIEKYQVDRIFISPTVVNQLSKSKVFTRYKCESLKFLMAGGGRMTREILQDLQNSLPHTLVINSYGMTETGLITASLKGSRRIESVGFVVANMQLKIVDLKDGKALESGQEGEICVKSPTLMTCYYKNPTATQEIIDHEGWLHTGDKGYYDENGEVFIIDRLKELMKIRSHHVSPSEIEELLISHPAVMVAAVVPIPNDIDGDHPMAFVKKCDGLEVTEGELIELSAELGENRKLWGGVTFVDQIPQTASGKVDRKTLKEMAKEMARAKST</sequence>
<accession>A0ACC2PFL8</accession>
<gene>
    <name evidence="1" type="ORF">QAD02_017603</name>
</gene>
<protein>
    <submittedName>
        <fullName evidence="1">Uncharacterized protein</fullName>
    </submittedName>
</protein>
<name>A0ACC2PFL8_9HYME</name>
<evidence type="ECO:0000313" key="2">
    <source>
        <dbReference type="Proteomes" id="UP001239111"/>
    </source>
</evidence>
<dbReference type="EMBL" id="CM056741">
    <property type="protein sequence ID" value="KAJ8681811.1"/>
    <property type="molecule type" value="Genomic_DNA"/>
</dbReference>